<keyword evidence="4" id="KW-1185">Reference proteome</keyword>
<dbReference type="OMA" id="DYSPMCY"/>
<dbReference type="FunCoup" id="A9UYD9">
    <property type="interactions" value="1349"/>
</dbReference>
<keyword evidence="1" id="KW-0067">ATP-binding</keyword>
<dbReference type="STRING" id="81824.A9UYD9"/>
<dbReference type="SMART" id="SM00330">
    <property type="entry name" value="PIPKc"/>
    <property type="match status" value="1"/>
</dbReference>
<dbReference type="GO" id="GO:0046854">
    <property type="term" value="P:phosphatidylinositol phosphate biosynthetic process"/>
    <property type="evidence" value="ECO:0000318"/>
    <property type="project" value="GO_Central"/>
</dbReference>
<dbReference type="Gene3D" id="3.30.800.10">
    <property type="entry name" value="Phosphatidylinositol Phosphate Kinase II Beta"/>
    <property type="match status" value="1"/>
</dbReference>
<dbReference type="RefSeq" id="XP_001745617.1">
    <property type="nucleotide sequence ID" value="XM_001745565.1"/>
</dbReference>
<dbReference type="Proteomes" id="UP000001357">
    <property type="component" value="Unassembled WGS sequence"/>
</dbReference>
<dbReference type="eggNOG" id="KOG0229">
    <property type="taxonomic scope" value="Eukaryota"/>
</dbReference>
<name>A9UYD9_MONBE</name>
<dbReference type="InterPro" id="IPR027484">
    <property type="entry name" value="PInositol-4-P-5-kinase_N"/>
</dbReference>
<gene>
    <name evidence="3" type="ORF">MONBRDRAFT_25091</name>
</gene>
<dbReference type="Pfam" id="PF01504">
    <property type="entry name" value="PIP5K"/>
    <property type="match status" value="2"/>
</dbReference>
<dbReference type="InterPro" id="IPR002498">
    <property type="entry name" value="PInositol-4-P-4/5-kinase_core"/>
</dbReference>
<dbReference type="GO" id="GO:0005524">
    <property type="term" value="F:ATP binding"/>
    <property type="evidence" value="ECO:0007669"/>
    <property type="project" value="UniProtKB-UniRule"/>
</dbReference>
<dbReference type="InterPro" id="IPR023610">
    <property type="entry name" value="PInositol-4/5-P-5/4-kinase"/>
</dbReference>
<evidence type="ECO:0000259" key="2">
    <source>
        <dbReference type="PROSITE" id="PS51455"/>
    </source>
</evidence>
<evidence type="ECO:0000256" key="1">
    <source>
        <dbReference type="PROSITE-ProRule" id="PRU00781"/>
    </source>
</evidence>
<dbReference type="GO" id="GO:0016309">
    <property type="term" value="F:1-phosphatidylinositol-5-phosphate 4-kinase activity"/>
    <property type="evidence" value="ECO:0000318"/>
    <property type="project" value="GO_Central"/>
</dbReference>
<keyword evidence="1" id="KW-0808">Transferase</keyword>
<feature type="domain" description="PIPK" evidence="2">
    <location>
        <begin position="23"/>
        <end position="352"/>
    </location>
</feature>
<proteinExistence type="predicted"/>
<protein>
    <recommendedName>
        <fullName evidence="2">PIPK domain-containing protein</fullName>
    </recommendedName>
</protein>
<dbReference type="Gene3D" id="3.30.810.10">
    <property type="entry name" value="2-Layer Sandwich"/>
    <property type="match status" value="1"/>
</dbReference>
<accession>A9UYD9</accession>
<dbReference type="KEGG" id="mbr:MONBRDRAFT_25091"/>
<dbReference type="InParanoid" id="A9UYD9"/>
<keyword evidence="1" id="KW-0547">Nucleotide-binding</keyword>
<dbReference type="EMBL" id="CH991550">
    <property type="protein sequence ID" value="EDQ89588.1"/>
    <property type="molecule type" value="Genomic_DNA"/>
</dbReference>
<reference evidence="3 4" key="1">
    <citation type="journal article" date="2008" name="Nature">
        <title>The genome of the choanoflagellate Monosiga brevicollis and the origin of metazoans.</title>
        <authorList>
            <consortium name="JGI Sequencing"/>
            <person name="King N."/>
            <person name="Westbrook M.J."/>
            <person name="Young S.L."/>
            <person name="Kuo A."/>
            <person name="Abedin M."/>
            <person name="Chapman J."/>
            <person name="Fairclough S."/>
            <person name="Hellsten U."/>
            <person name="Isogai Y."/>
            <person name="Letunic I."/>
            <person name="Marr M."/>
            <person name="Pincus D."/>
            <person name="Putnam N."/>
            <person name="Rokas A."/>
            <person name="Wright K.J."/>
            <person name="Zuzow R."/>
            <person name="Dirks W."/>
            <person name="Good M."/>
            <person name="Goodstein D."/>
            <person name="Lemons D."/>
            <person name="Li W."/>
            <person name="Lyons J.B."/>
            <person name="Morris A."/>
            <person name="Nichols S."/>
            <person name="Richter D.J."/>
            <person name="Salamov A."/>
            <person name="Bork P."/>
            <person name="Lim W.A."/>
            <person name="Manning G."/>
            <person name="Miller W.T."/>
            <person name="McGinnis W."/>
            <person name="Shapiro H."/>
            <person name="Tjian R."/>
            <person name="Grigoriev I.V."/>
            <person name="Rokhsar D."/>
        </authorList>
    </citation>
    <scope>NUCLEOTIDE SEQUENCE [LARGE SCALE GENOMIC DNA]</scope>
    <source>
        <strain evidence="4">MX1 / ATCC 50154</strain>
    </source>
</reference>
<sequence length="353" mass="40590">MDGPTSKLKKVKAWKSKGKAFRQADPLLAVLQWGVDHTMTQLEYVPVKELILVEDFKAHSKIAVANHLYNDHELPSKFKVKEYCPLVFRDLRRRFQEDMDDYLYSLCEGPLAPRSSSARTGSHFYVSHDQRLVLKSLSKEEVLQFHHTFQAYHSHIVELGCRTLLPRYLGMYRITVHDRDSYVVIMNSVLSAQTDAPPQLYDLKGSTFERHATEKDLEQDVPVLKDGDFLQRSMRLELGTHRADFCDRLAHDVRMLEHLNLMDYSLLLAVYRRADIEDVDAFVQDAYALPLASPDQEYLYCAGIIDVLTVYNRKKKAAHAAKTAKHGKAAEFTTVNPEQYAHRFLEFLTAAAK</sequence>
<dbReference type="AlphaFoldDB" id="A9UYD9"/>
<evidence type="ECO:0000313" key="4">
    <source>
        <dbReference type="Proteomes" id="UP000001357"/>
    </source>
</evidence>
<dbReference type="PANTHER" id="PTHR23086">
    <property type="entry name" value="PHOSPHATIDYLINOSITOL-4-PHOSPHATE 5-KINASE"/>
    <property type="match status" value="1"/>
</dbReference>
<dbReference type="InterPro" id="IPR027483">
    <property type="entry name" value="PInositol-4-P-4/5-kinase_C_sf"/>
</dbReference>
<dbReference type="GO" id="GO:0005886">
    <property type="term" value="C:plasma membrane"/>
    <property type="evidence" value="ECO:0000318"/>
    <property type="project" value="GO_Central"/>
</dbReference>
<organism evidence="3 4">
    <name type="scientific">Monosiga brevicollis</name>
    <name type="common">Choanoflagellate</name>
    <dbReference type="NCBI Taxonomy" id="81824"/>
    <lineage>
        <taxon>Eukaryota</taxon>
        <taxon>Choanoflagellata</taxon>
        <taxon>Craspedida</taxon>
        <taxon>Salpingoecidae</taxon>
        <taxon>Monosiga</taxon>
    </lineage>
</organism>
<keyword evidence="1" id="KW-0418">Kinase</keyword>
<dbReference type="SUPFAM" id="SSF56104">
    <property type="entry name" value="SAICAR synthase-like"/>
    <property type="match status" value="1"/>
</dbReference>
<dbReference type="PROSITE" id="PS51455">
    <property type="entry name" value="PIPK"/>
    <property type="match status" value="1"/>
</dbReference>
<dbReference type="GeneID" id="5890938"/>
<evidence type="ECO:0000313" key="3">
    <source>
        <dbReference type="EMBL" id="EDQ89588.1"/>
    </source>
</evidence>
<dbReference type="PANTHER" id="PTHR23086:SF8">
    <property type="entry name" value="PHOSPHATIDYLINOSITOL 5-PHOSPHATE 4-KINASE, ISOFORM A"/>
    <property type="match status" value="1"/>
</dbReference>